<gene>
    <name evidence="4" type="ORF">K461DRAFT_278019</name>
</gene>
<keyword evidence="2" id="KW-0812">Transmembrane</keyword>
<evidence type="ECO:0000256" key="3">
    <source>
        <dbReference type="SAM" id="SignalP"/>
    </source>
</evidence>
<keyword evidence="2" id="KW-1133">Transmembrane helix</keyword>
<reference evidence="4" key="1">
    <citation type="journal article" date="2020" name="Stud. Mycol.">
        <title>101 Dothideomycetes genomes: a test case for predicting lifestyles and emergence of pathogens.</title>
        <authorList>
            <person name="Haridas S."/>
            <person name="Albert R."/>
            <person name="Binder M."/>
            <person name="Bloem J."/>
            <person name="Labutti K."/>
            <person name="Salamov A."/>
            <person name="Andreopoulos B."/>
            <person name="Baker S."/>
            <person name="Barry K."/>
            <person name="Bills G."/>
            <person name="Bluhm B."/>
            <person name="Cannon C."/>
            <person name="Castanera R."/>
            <person name="Culley D."/>
            <person name="Daum C."/>
            <person name="Ezra D."/>
            <person name="Gonzalez J."/>
            <person name="Henrissat B."/>
            <person name="Kuo A."/>
            <person name="Liang C."/>
            <person name="Lipzen A."/>
            <person name="Lutzoni F."/>
            <person name="Magnuson J."/>
            <person name="Mondo S."/>
            <person name="Nolan M."/>
            <person name="Ohm R."/>
            <person name="Pangilinan J."/>
            <person name="Park H.-J."/>
            <person name="Ramirez L."/>
            <person name="Alfaro M."/>
            <person name="Sun H."/>
            <person name="Tritt A."/>
            <person name="Yoshinaga Y."/>
            <person name="Zwiers L.-H."/>
            <person name="Turgeon B."/>
            <person name="Goodwin S."/>
            <person name="Spatafora J."/>
            <person name="Crous P."/>
            <person name="Grigoriev I."/>
        </authorList>
    </citation>
    <scope>NUCLEOTIDE SEQUENCE</scope>
    <source>
        <strain evidence="4">CBS 260.36</strain>
    </source>
</reference>
<protein>
    <submittedName>
        <fullName evidence="4">Uncharacterized protein</fullName>
    </submittedName>
</protein>
<feature type="region of interest" description="Disordered" evidence="1">
    <location>
        <begin position="339"/>
        <end position="359"/>
    </location>
</feature>
<keyword evidence="3" id="KW-0732">Signal</keyword>
<feature type="compositionally biased region" description="Low complexity" evidence="1">
    <location>
        <begin position="235"/>
        <end position="249"/>
    </location>
</feature>
<evidence type="ECO:0000256" key="2">
    <source>
        <dbReference type="SAM" id="Phobius"/>
    </source>
</evidence>
<dbReference type="OrthoDB" id="4524805at2759"/>
<comment type="caution">
    <text evidence="4">The sequence shown here is derived from an EMBL/GenBank/DDBJ whole genome shotgun (WGS) entry which is preliminary data.</text>
</comment>
<feature type="signal peptide" evidence="3">
    <location>
        <begin position="1"/>
        <end position="22"/>
    </location>
</feature>
<organism evidence="4 5">
    <name type="scientific">Myriangium duriaei CBS 260.36</name>
    <dbReference type="NCBI Taxonomy" id="1168546"/>
    <lineage>
        <taxon>Eukaryota</taxon>
        <taxon>Fungi</taxon>
        <taxon>Dikarya</taxon>
        <taxon>Ascomycota</taxon>
        <taxon>Pezizomycotina</taxon>
        <taxon>Dothideomycetes</taxon>
        <taxon>Dothideomycetidae</taxon>
        <taxon>Myriangiales</taxon>
        <taxon>Myriangiaceae</taxon>
        <taxon>Myriangium</taxon>
    </lineage>
</organism>
<feature type="region of interest" description="Disordered" evidence="1">
    <location>
        <begin position="233"/>
        <end position="270"/>
    </location>
</feature>
<dbReference type="AlphaFoldDB" id="A0A9P4MHG7"/>
<dbReference type="EMBL" id="ML996085">
    <property type="protein sequence ID" value="KAF2153207.1"/>
    <property type="molecule type" value="Genomic_DNA"/>
</dbReference>
<feature type="chain" id="PRO_5040475763" evidence="3">
    <location>
        <begin position="23"/>
        <end position="549"/>
    </location>
</feature>
<sequence>MIPIPPAIIHLVVLTLAGLTRADGIWNIDIDEEPAPPPDQGPPFSAHAIRDPSRLAIEVIGVVVAYVGTTFIIGSLLVTIGRRSRREAMSPYKGPPIEMLKPSRHAFESPVSPSTEQRPWYSPRRIVRRLSISNSMRSGSNPGSPGIDSLASFDARVLETDKRQRQDELERLYAAVMDHEEHLKHVAQTSQDDLAEQRNREDIEARYGQAPDKCLPRLMTDIANRQVKDDFSFHQSPVSPVSPNSQRSPIRAIYPPDSFMPSIRPSSTTTPIRAEYPRAASKSDQRHFQLEHENVLPTAIQPGSPISQSHSMRSNDGRQMKRLRRSLKKIDVDVLNQFSSGDNEADSAKTPLAPRQLADSDLVVTPKSERIATPSTYRSVRSIPPGINEDSEERSSGRAMPATAVQRMEQYDNDPYHHRLATSTPTQISSPKMLLEGRSGAPAQPIPKLKANASNATLGSLPFRTMASNNELASPGLVTKTTYLERRNQFLGPRTGVATPYSPYMPFTPLTPVTPRLISRQERRQIEREKGRRVLAEGDQVIDENEMWA</sequence>
<proteinExistence type="predicted"/>
<keyword evidence="2" id="KW-0472">Membrane</keyword>
<feature type="region of interest" description="Disordered" evidence="1">
    <location>
        <begin position="299"/>
        <end position="318"/>
    </location>
</feature>
<feature type="transmembrane region" description="Helical" evidence="2">
    <location>
        <begin position="59"/>
        <end position="80"/>
    </location>
</feature>
<keyword evidence="5" id="KW-1185">Reference proteome</keyword>
<dbReference type="Proteomes" id="UP000799439">
    <property type="component" value="Unassembled WGS sequence"/>
</dbReference>
<accession>A0A9P4MHG7</accession>
<name>A0A9P4MHG7_9PEZI</name>
<feature type="region of interest" description="Disordered" evidence="1">
    <location>
        <begin position="379"/>
        <end position="399"/>
    </location>
</feature>
<evidence type="ECO:0000313" key="4">
    <source>
        <dbReference type="EMBL" id="KAF2153207.1"/>
    </source>
</evidence>
<evidence type="ECO:0000256" key="1">
    <source>
        <dbReference type="SAM" id="MobiDB-lite"/>
    </source>
</evidence>
<evidence type="ECO:0000313" key="5">
    <source>
        <dbReference type="Proteomes" id="UP000799439"/>
    </source>
</evidence>